<dbReference type="InterPro" id="IPR029787">
    <property type="entry name" value="Nucleotide_cyclase"/>
</dbReference>
<proteinExistence type="predicted"/>
<dbReference type="GO" id="GO:0035556">
    <property type="term" value="P:intracellular signal transduction"/>
    <property type="evidence" value="ECO:0007669"/>
    <property type="project" value="InterPro"/>
</dbReference>
<keyword evidence="6" id="KW-1185">Reference proteome</keyword>
<dbReference type="Gene3D" id="3.30.70.1230">
    <property type="entry name" value="Nucleotide cyclase"/>
    <property type="match status" value="2"/>
</dbReference>
<dbReference type="GO" id="GO:0005737">
    <property type="term" value="C:cytoplasm"/>
    <property type="evidence" value="ECO:0007669"/>
    <property type="project" value="TreeGrafter"/>
</dbReference>
<evidence type="ECO:0000256" key="1">
    <source>
        <dbReference type="ARBA" id="ARBA00022741"/>
    </source>
</evidence>
<evidence type="ECO:0000259" key="4">
    <source>
        <dbReference type="PROSITE" id="PS50125"/>
    </source>
</evidence>
<keyword evidence="3" id="KW-0456">Lyase</keyword>
<protein>
    <recommendedName>
        <fullName evidence="4">Guanylate cyclase domain-containing protein</fullName>
    </recommendedName>
</protein>
<evidence type="ECO:0000313" key="6">
    <source>
        <dbReference type="Proteomes" id="UP000694541"/>
    </source>
</evidence>
<sequence length="361" mass="40264">DVFKFAGDAVLVLWRAPPRELAKTISLVLQCSRQIQRKCGNRDTHVGQKIQLKIGISAGPMDLLVVGDRRRQYFLICGEALDEVCEAEELANAGEVILSATSWELCEQHRLRTRRLAGKRAVKVGGWHGLPVAMPSRRVSPGYRHGTDVLARTPRPGWWSHPALVFQLDDRVPLDLFSELRPVTSLFVQLHLTAGISTVDIRTLIHDASRMMLEILCPHKGEINKIVLFDKGCMFLCVFGLSGEKLPYESIHALQSAIQIFNSCSTMLLEIEAVSVAVTSGMAFCGVTGHPLRHEYTVIGQKVNLAARMMVHYPGLVSCDAVTYASSRLPPYYFKELLEKKMKGLSHPATLYQYVGITEKR</sequence>
<keyword evidence="2" id="KW-0067">ATP-binding</keyword>
<evidence type="ECO:0000256" key="2">
    <source>
        <dbReference type="ARBA" id="ARBA00022840"/>
    </source>
</evidence>
<dbReference type="AlphaFoldDB" id="A0A8B9MKN0"/>
<dbReference type="SUPFAM" id="SSF55073">
    <property type="entry name" value="Nucleotide cyclase"/>
    <property type="match status" value="2"/>
</dbReference>
<keyword evidence="1" id="KW-0547">Nucleotide-binding</keyword>
<dbReference type="Pfam" id="PF00211">
    <property type="entry name" value="Guanylate_cyc"/>
    <property type="match status" value="2"/>
</dbReference>
<reference evidence="5" key="2">
    <citation type="submission" date="2025-09" db="UniProtKB">
        <authorList>
            <consortium name="Ensembl"/>
        </authorList>
    </citation>
    <scope>IDENTIFICATION</scope>
</reference>
<feature type="domain" description="Guanylate cyclase" evidence="4">
    <location>
        <begin position="174"/>
        <end position="310"/>
    </location>
</feature>
<accession>A0A8B9MKN0</accession>
<feature type="domain" description="Guanylate cyclase" evidence="4">
    <location>
        <begin position="1"/>
        <end position="88"/>
    </location>
</feature>
<organism evidence="5 6">
    <name type="scientific">Accipiter nisus</name>
    <name type="common">Eurasian sparrowhawk</name>
    <dbReference type="NCBI Taxonomy" id="211598"/>
    <lineage>
        <taxon>Eukaryota</taxon>
        <taxon>Metazoa</taxon>
        <taxon>Chordata</taxon>
        <taxon>Craniata</taxon>
        <taxon>Vertebrata</taxon>
        <taxon>Euteleostomi</taxon>
        <taxon>Archelosauria</taxon>
        <taxon>Archosauria</taxon>
        <taxon>Dinosauria</taxon>
        <taxon>Saurischia</taxon>
        <taxon>Theropoda</taxon>
        <taxon>Coelurosauria</taxon>
        <taxon>Aves</taxon>
        <taxon>Neognathae</taxon>
        <taxon>Neoaves</taxon>
        <taxon>Telluraves</taxon>
        <taxon>Accipitrimorphae</taxon>
        <taxon>Accipitriformes</taxon>
        <taxon>Accipitridae</taxon>
        <taxon>Accipitrinae</taxon>
        <taxon>Accipiter</taxon>
    </lineage>
</organism>
<dbReference type="PANTHER" id="PTHR16305:SF28">
    <property type="entry name" value="GUANYLATE CYCLASE DOMAIN-CONTAINING PROTEIN"/>
    <property type="match status" value="1"/>
</dbReference>
<reference evidence="5" key="1">
    <citation type="submission" date="2025-08" db="UniProtKB">
        <authorList>
            <consortium name="Ensembl"/>
        </authorList>
    </citation>
    <scope>IDENTIFICATION</scope>
</reference>
<dbReference type="Proteomes" id="UP000694541">
    <property type="component" value="Unplaced"/>
</dbReference>
<evidence type="ECO:0000256" key="3">
    <source>
        <dbReference type="ARBA" id="ARBA00023239"/>
    </source>
</evidence>
<dbReference type="PROSITE" id="PS50125">
    <property type="entry name" value="GUANYLATE_CYCLASE_2"/>
    <property type="match status" value="2"/>
</dbReference>
<dbReference type="FunFam" id="3.30.70.1230:FF:000017">
    <property type="entry name" value="Adenylate cyclase type 10"/>
    <property type="match status" value="1"/>
</dbReference>
<dbReference type="CDD" id="cd07302">
    <property type="entry name" value="CHD"/>
    <property type="match status" value="2"/>
</dbReference>
<evidence type="ECO:0000313" key="5">
    <source>
        <dbReference type="Ensembl" id="ENSANIP00000009275.1"/>
    </source>
</evidence>
<dbReference type="GO" id="GO:0004016">
    <property type="term" value="F:adenylate cyclase activity"/>
    <property type="evidence" value="ECO:0007669"/>
    <property type="project" value="TreeGrafter"/>
</dbReference>
<dbReference type="InterPro" id="IPR001054">
    <property type="entry name" value="A/G_cyclase"/>
</dbReference>
<dbReference type="GO" id="GO:0005524">
    <property type="term" value="F:ATP binding"/>
    <property type="evidence" value="ECO:0007669"/>
    <property type="project" value="UniProtKB-KW"/>
</dbReference>
<dbReference type="PANTHER" id="PTHR16305">
    <property type="entry name" value="TESTICULAR SOLUBLE ADENYLYL CYCLASE"/>
    <property type="match status" value="1"/>
</dbReference>
<dbReference type="Ensembl" id="ENSANIT00000009595.1">
    <property type="protein sequence ID" value="ENSANIP00000009275.1"/>
    <property type="gene ID" value="ENSANIG00000006238.1"/>
</dbReference>
<dbReference type="GO" id="GO:0009190">
    <property type="term" value="P:cyclic nucleotide biosynthetic process"/>
    <property type="evidence" value="ECO:0007669"/>
    <property type="project" value="InterPro"/>
</dbReference>
<name>A0A8B9MKN0_9AVES</name>